<dbReference type="GO" id="GO:0016491">
    <property type="term" value="F:oxidoreductase activity"/>
    <property type="evidence" value="ECO:0007669"/>
    <property type="project" value="UniProtKB-KW"/>
</dbReference>
<evidence type="ECO:0000256" key="1">
    <source>
        <dbReference type="ARBA" id="ARBA00023002"/>
    </source>
</evidence>
<dbReference type="InterPro" id="IPR036010">
    <property type="entry name" value="2Fe-2S_ferredoxin-like_sf"/>
</dbReference>
<dbReference type="RefSeq" id="WP_084878967.1">
    <property type="nucleotide sequence ID" value="NZ_JAGGMY010000006.1"/>
</dbReference>
<dbReference type="AlphaFoldDB" id="A0A1X1EJX8"/>
<keyword evidence="1" id="KW-0560">Oxidoreductase</keyword>
<protein>
    <submittedName>
        <fullName evidence="2">(2Fe-2S)-binding protein</fullName>
    </submittedName>
</protein>
<dbReference type="InterPro" id="IPR042204">
    <property type="entry name" value="2Fe-2S-bd_N"/>
</dbReference>
<evidence type="ECO:0000313" key="3">
    <source>
        <dbReference type="Proteomes" id="UP000193749"/>
    </source>
</evidence>
<dbReference type="Proteomes" id="UP000193749">
    <property type="component" value="Unassembled WGS sequence"/>
</dbReference>
<proteinExistence type="predicted"/>
<organism evidence="2 3">
    <name type="scientific">Pantoea cypripedii</name>
    <name type="common">Pectobacterium cypripedii</name>
    <name type="synonym">Erwinia cypripedii</name>
    <dbReference type="NCBI Taxonomy" id="55209"/>
    <lineage>
        <taxon>Bacteria</taxon>
        <taxon>Pseudomonadati</taxon>
        <taxon>Pseudomonadota</taxon>
        <taxon>Gammaproteobacteria</taxon>
        <taxon>Enterobacterales</taxon>
        <taxon>Erwiniaceae</taxon>
        <taxon>Pantoea</taxon>
    </lineage>
</organism>
<sequence>MQHISGKNVRFVFDNQGYMALKGQSIAAALFSSGLKTLRFSPHQHQPRGMFCLMGSCQECLVMVEGKRVLACKTEASADLIVHSVPDIDPYESL</sequence>
<reference evidence="2 3" key="1">
    <citation type="journal article" date="2017" name="Antonie Van Leeuwenhoek">
        <title>Phylogenomic resolution of the bacterial genus Pantoea and its relationship with Erwinia and Tatumella.</title>
        <authorList>
            <person name="Palmer M."/>
            <person name="Steenkamp E.T."/>
            <person name="Coetzee M.P."/>
            <person name="Chan W.Y."/>
            <person name="van Zyl E."/>
            <person name="De Maayer P."/>
            <person name="Coutinho T.A."/>
            <person name="Blom J."/>
            <person name="Smits T.H."/>
            <person name="Duffy B."/>
            <person name="Venter S.N."/>
        </authorList>
    </citation>
    <scope>NUCLEOTIDE SEQUENCE [LARGE SCALE GENOMIC DNA]</scope>
    <source>
        <strain evidence="2 3">LMG 2657</strain>
    </source>
</reference>
<accession>A0A1X1EJX8</accession>
<comment type="caution">
    <text evidence="2">The sequence shown here is derived from an EMBL/GenBank/DDBJ whole genome shotgun (WGS) entry which is preliminary data.</text>
</comment>
<dbReference type="EMBL" id="MLJI01000002">
    <property type="protein sequence ID" value="ORM89257.1"/>
    <property type="molecule type" value="Genomic_DNA"/>
</dbReference>
<gene>
    <name evidence="2" type="ORF">HA50_21650</name>
</gene>
<evidence type="ECO:0000313" key="2">
    <source>
        <dbReference type="EMBL" id="ORM89257.1"/>
    </source>
</evidence>
<dbReference type="GO" id="GO:0051536">
    <property type="term" value="F:iron-sulfur cluster binding"/>
    <property type="evidence" value="ECO:0007669"/>
    <property type="project" value="InterPro"/>
</dbReference>
<dbReference type="Gene3D" id="3.10.20.440">
    <property type="entry name" value="2Fe-2S iron-sulphur cluster binding domain, sarcosine oxidase, alpha subunit, N-terminal domain"/>
    <property type="match status" value="1"/>
</dbReference>
<dbReference type="STRING" id="55209.HA50_21650"/>
<keyword evidence="3" id="KW-1185">Reference proteome</keyword>
<name>A0A1X1EJX8_PANCY</name>
<dbReference type="OrthoDB" id="573392at2"/>
<dbReference type="SUPFAM" id="SSF54292">
    <property type="entry name" value="2Fe-2S ferredoxin-like"/>
    <property type="match status" value="1"/>
</dbReference>
<dbReference type="Pfam" id="PF13510">
    <property type="entry name" value="Fer2_4"/>
    <property type="match status" value="1"/>
</dbReference>